<dbReference type="Proteomes" id="UP000285326">
    <property type="component" value="Unassembled WGS sequence"/>
</dbReference>
<organism evidence="3 4">
    <name type="scientific">Golovinomyces cichoracearum</name>
    <dbReference type="NCBI Taxonomy" id="62708"/>
    <lineage>
        <taxon>Eukaryota</taxon>
        <taxon>Fungi</taxon>
        <taxon>Dikarya</taxon>
        <taxon>Ascomycota</taxon>
        <taxon>Pezizomycotina</taxon>
        <taxon>Leotiomycetes</taxon>
        <taxon>Erysiphales</taxon>
        <taxon>Erysiphaceae</taxon>
        <taxon>Golovinomyces</taxon>
    </lineage>
</organism>
<feature type="chain" id="PRO_5019315994" description="Secreted effector protein" evidence="2">
    <location>
        <begin position="21"/>
        <end position="125"/>
    </location>
</feature>
<evidence type="ECO:0000313" key="3">
    <source>
        <dbReference type="EMBL" id="RKF81348.1"/>
    </source>
</evidence>
<feature type="region of interest" description="Disordered" evidence="1">
    <location>
        <begin position="102"/>
        <end position="125"/>
    </location>
</feature>
<reference evidence="3 4" key="1">
    <citation type="journal article" date="2018" name="BMC Genomics">
        <title>Comparative genome analyses reveal sequence features reflecting distinct modes of host-adaptation between dicot and monocot powdery mildew.</title>
        <authorList>
            <person name="Wu Y."/>
            <person name="Ma X."/>
            <person name="Pan Z."/>
            <person name="Kale S.D."/>
            <person name="Song Y."/>
            <person name="King H."/>
            <person name="Zhang Q."/>
            <person name="Presley C."/>
            <person name="Deng X."/>
            <person name="Wei C.I."/>
            <person name="Xiao S."/>
        </authorList>
    </citation>
    <scope>NUCLEOTIDE SEQUENCE [LARGE SCALE GENOMIC DNA]</scope>
    <source>
        <strain evidence="3">UMSG1</strain>
    </source>
</reference>
<keyword evidence="2" id="KW-0732">Signal</keyword>
<gene>
    <name evidence="3" type="ORF">GcM1_183007</name>
</gene>
<evidence type="ECO:0000313" key="4">
    <source>
        <dbReference type="Proteomes" id="UP000285326"/>
    </source>
</evidence>
<accession>A0A420J3J0</accession>
<name>A0A420J3J0_9PEZI</name>
<dbReference type="AlphaFoldDB" id="A0A420J3J0"/>
<feature type="region of interest" description="Disordered" evidence="1">
    <location>
        <begin position="34"/>
        <end position="53"/>
    </location>
</feature>
<sequence length="125" mass="13989">MPSLGRIIILFTTILQITLASSIIPPHSKSINPNGSEFLGAPGRNLSSSTKKKRSSLLNILSKRADEKLGQMCGDKWYGDKKRQDQVEKFCEKQKKFADKLHRGPPKLPVYVGKDKSENDVEFTS</sequence>
<evidence type="ECO:0000256" key="2">
    <source>
        <dbReference type="SAM" id="SignalP"/>
    </source>
</evidence>
<evidence type="ECO:0008006" key="5">
    <source>
        <dbReference type="Google" id="ProtNLM"/>
    </source>
</evidence>
<proteinExistence type="predicted"/>
<protein>
    <recommendedName>
        <fullName evidence="5">Secreted effector protein</fullName>
    </recommendedName>
</protein>
<feature type="signal peptide" evidence="2">
    <location>
        <begin position="1"/>
        <end position="20"/>
    </location>
</feature>
<dbReference type="EMBL" id="MCBS01018382">
    <property type="protein sequence ID" value="RKF81348.1"/>
    <property type="molecule type" value="Genomic_DNA"/>
</dbReference>
<evidence type="ECO:0000256" key="1">
    <source>
        <dbReference type="SAM" id="MobiDB-lite"/>
    </source>
</evidence>
<comment type="caution">
    <text evidence="3">The sequence shown here is derived from an EMBL/GenBank/DDBJ whole genome shotgun (WGS) entry which is preliminary data.</text>
</comment>